<gene>
    <name evidence="2" type="ORF">HUJ06_010790</name>
</gene>
<feature type="region of interest" description="Disordered" evidence="1">
    <location>
        <begin position="21"/>
        <end position="78"/>
    </location>
</feature>
<sequence>MQFPTRGDEFHPLHMESVIEFSGRRETESFTDSVEESQDSSSCSSSSDILTSVGTTNEERNHSSSEEASSPPSPGWLIPKLELQNYSISDADKMPHLDNKKLDKQGSKVSGISGYSWVQAGRRFDHKG</sequence>
<keyword evidence="3" id="KW-1185">Reference proteome</keyword>
<accession>A0A822YKX4</accession>
<organism evidence="2 3">
    <name type="scientific">Nelumbo nucifera</name>
    <name type="common">Sacred lotus</name>
    <dbReference type="NCBI Taxonomy" id="4432"/>
    <lineage>
        <taxon>Eukaryota</taxon>
        <taxon>Viridiplantae</taxon>
        <taxon>Streptophyta</taxon>
        <taxon>Embryophyta</taxon>
        <taxon>Tracheophyta</taxon>
        <taxon>Spermatophyta</taxon>
        <taxon>Magnoliopsida</taxon>
        <taxon>Proteales</taxon>
        <taxon>Nelumbonaceae</taxon>
        <taxon>Nelumbo</taxon>
    </lineage>
</organism>
<evidence type="ECO:0000313" key="2">
    <source>
        <dbReference type="EMBL" id="DAD31939.1"/>
    </source>
</evidence>
<evidence type="ECO:0000313" key="3">
    <source>
        <dbReference type="Proteomes" id="UP000607653"/>
    </source>
</evidence>
<dbReference type="Proteomes" id="UP000607653">
    <property type="component" value="Unassembled WGS sequence"/>
</dbReference>
<comment type="caution">
    <text evidence="2">The sequence shown here is derived from an EMBL/GenBank/DDBJ whole genome shotgun (WGS) entry which is preliminary data.</text>
</comment>
<evidence type="ECO:0000256" key="1">
    <source>
        <dbReference type="SAM" id="MobiDB-lite"/>
    </source>
</evidence>
<name>A0A822YKX4_NELNU</name>
<feature type="compositionally biased region" description="Low complexity" evidence="1">
    <location>
        <begin position="39"/>
        <end position="48"/>
    </location>
</feature>
<protein>
    <submittedName>
        <fullName evidence="2">Uncharacterized protein</fullName>
    </submittedName>
</protein>
<proteinExistence type="predicted"/>
<reference evidence="2 3" key="1">
    <citation type="journal article" date="2020" name="Mol. Biol. Evol.">
        <title>Distinct Expression and Methylation Patterns for Genes with Different Fates following a Single Whole-Genome Duplication in Flowering Plants.</title>
        <authorList>
            <person name="Shi T."/>
            <person name="Rahmani R.S."/>
            <person name="Gugger P.F."/>
            <person name="Wang M."/>
            <person name="Li H."/>
            <person name="Zhang Y."/>
            <person name="Li Z."/>
            <person name="Wang Q."/>
            <person name="Van de Peer Y."/>
            <person name="Marchal K."/>
            <person name="Chen J."/>
        </authorList>
    </citation>
    <scope>NUCLEOTIDE SEQUENCE [LARGE SCALE GENOMIC DNA]</scope>
    <source>
        <tissue evidence="2">Leaf</tissue>
    </source>
</reference>
<dbReference type="EMBL" id="DUZY01000003">
    <property type="protein sequence ID" value="DAD31939.1"/>
    <property type="molecule type" value="Genomic_DNA"/>
</dbReference>
<dbReference type="AlphaFoldDB" id="A0A822YKX4"/>